<organism evidence="3 4">
    <name type="scientific">Secundilactobacillus malefermentans</name>
    <dbReference type="NCBI Taxonomy" id="176292"/>
    <lineage>
        <taxon>Bacteria</taxon>
        <taxon>Bacillati</taxon>
        <taxon>Bacillota</taxon>
        <taxon>Bacilli</taxon>
        <taxon>Lactobacillales</taxon>
        <taxon>Lactobacillaceae</taxon>
        <taxon>Secundilactobacillus</taxon>
    </lineage>
</organism>
<dbReference type="PANTHER" id="PTHR12598:SF0">
    <property type="entry name" value="COPPER HOMEOSTASIS PROTEIN CUTC HOMOLOG"/>
    <property type="match status" value="1"/>
</dbReference>
<dbReference type="GO" id="GO:0005507">
    <property type="term" value="F:copper ion binding"/>
    <property type="evidence" value="ECO:0007669"/>
    <property type="project" value="TreeGrafter"/>
</dbReference>
<comment type="caution">
    <text evidence="3">The sequence shown here is derived from an EMBL/GenBank/DDBJ whole genome shotgun (WGS) entry which is preliminary data.</text>
</comment>
<dbReference type="SUPFAM" id="SSF110395">
    <property type="entry name" value="CutC-like"/>
    <property type="match status" value="1"/>
</dbReference>
<dbReference type="PANTHER" id="PTHR12598">
    <property type="entry name" value="COPPER HOMEOSTASIS PROTEIN CUTC"/>
    <property type="match status" value="1"/>
</dbReference>
<reference evidence="3 4" key="1">
    <citation type="journal article" date="2019" name="Appl. Microbiol. Biotechnol.">
        <title>Uncovering carbohydrate metabolism through a genotype-phenotype association study of 56 lactic acid bacteria genomes.</title>
        <authorList>
            <person name="Buron-Moles G."/>
            <person name="Chailyan A."/>
            <person name="Dolejs I."/>
            <person name="Forster J."/>
            <person name="Miks M.H."/>
        </authorList>
    </citation>
    <scope>NUCLEOTIDE SEQUENCE [LARGE SCALE GENOMIC DNA]</scope>
    <source>
        <strain evidence="3 4">ATCC 49373</strain>
    </source>
</reference>
<evidence type="ECO:0000313" key="3">
    <source>
        <dbReference type="EMBL" id="TDG80649.1"/>
    </source>
</evidence>
<protein>
    <recommendedName>
        <fullName evidence="2">Copper homeostasis protein cutC homolog</fullName>
    </recommendedName>
</protein>
<name>A0A4V3A4G5_9LACO</name>
<gene>
    <name evidence="3" type="ORF">C5L31_001225</name>
</gene>
<accession>A0A4V3A4G5</accession>
<dbReference type="EMBL" id="PUFO01000007">
    <property type="protein sequence ID" value="TDG80649.1"/>
    <property type="molecule type" value="Genomic_DNA"/>
</dbReference>
<dbReference type="AlphaFoldDB" id="A0A4V3A4G5"/>
<dbReference type="STRING" id="1122149.FD44_GL000556"/>
<evidence type="ECO:0000313" key="4">
    <source>
        <dbReference type="Proteomes" id="UP000294854"/>
    </source>
</evidence>
<dbReference type="InterPro" id="IPR036822">
    <property type="entry name" value="CutC-like_dom_sf"/>
</dbReference>
<evidence type="ECO:0000256" key="2">
    <source>
        <dbReference type="ARBA" id="ARBA00019014"/>
    </source>
</evidence>
<proteinExistence type="inferred from homology"/>
<dbReference type="Proteomes" id="UP000294854">
    <property type="component" value="Unassembled WGS sequence"/>
</dbReference>
<comment type="similarity">
    <text evidence="1">Belongs to the CutC family.</text>
</comment>
<sequence>MQINEIIVQNYAEVTAAVQQNAKRLLLVSDLALGGTTPSYGTIAEATRYAHDHNVSISILVRPRSGSADYNDAEIKIMDTDLLEIQKLGSDGVVFGVLTQSGNLDEDAMANLVAAAGGMALGFTTGLSRPTAPIEDEAVLWLSDNDFTRYYAPMASERELTTETISSLMNANQKLSERNIQLIPTNFHSKAEMTTLTDKTNISQTAILPSQI</sequence>
<dbReference type="RefSeq" id="WP_010620128.1">
    <property type="nucleotide sequence ID" value="NZ_PUFO01000007.1"/>
</dbReference>
<evidence type="ECO:0000256" key="1">
    <source>
        <dbReference type="ARBA" id="ARBA00007768"/>
    </source>
</evidence>
<keyword evidence="4" id="KW-1185">Reference proteome</keyword>
<dbReference type="Pfam" id="PF03932">
    <property type="entry name" value="CutC"/>
    <property type="match status" value="1"/>
</dbReference>
<dbReference type="InterPro" id="IPR005627">
    <property type="entry name" value="CutC-like"/>
</dbReference>
<dbReference type="Gene3D" id="3.20.20.380">
    <property type="entry name" value="Copper homeostasis (CutC) domain"/>
    <property type="match status" value="1"/>
</dbReference>